<evidence type="ECO:0000313" key="3">
    <source>
        <dbReference type="Proteomes" id="UP000283700"/>
    </source>
</evidence>
<organism evidence="2 3">
    <name type="scientific">Anaerobutyricum hallii</name>
    <dbReference type="NCBI Taxonomy" id="39488"/>
    <lineage>
        <taxon>Bacteria</taxon>
        <taxon>Bacillati</taxon>
        <taxon>Bacillota</taxon>
        <taxon>Clostridia</taxon>
        <taxon>Lachnospirales</taxon>
        <taxon>Lachnospiraceae</taxon>
        <taxon>Anaerobutyricum</taxon>
    </lineage>
</organism>
<dbReference type="RefSeq" id="WP_118485680.1">
    <property type="nucleotide sequence ID" value="NZ_QRQO01000006.1"/>
</dbReference>
<keyword evidence="1" id="KW-1133">Transmembrane helix</keyword>
<evidence type="ECO:0000256" key="1">
    <source>
        <dbReference type="SAM" id="Phobius"/>
    </source>
</evidence>
<feature type="transmembrane region" description="Helical" evidence="1">
    <location>
        <begin position="44"/>
        <end position="66"/>
    </location>
</feature>
<dbReference type="AlphaFoldDB" id="A0A415UDR5"/>
<name>A0A415UDR5_9FIRM</name>
<comment type="caution">
    <text evidence="2">The sequence shown here is derived from an EMBL/GenBank/DDBJ whole genome shotgun (WGS) entry which is preliminary data.</text>
</comment>
<keyword evidence="1" id="KW-0812">Transmembrane</keyword>
<evidence type="ECO:0000313" key="2">
    <source>
        <dbReference type="EMBL" id="RHN16175.1"/>
    </source>
</evidence>
<feature type="transmembrane region" description="Helical" evidence="1">
    <location>
        <begin position="169"/>
        <end position="187"/>
    </location>
</feature>
<feature type="transmembrane region" description="Helical" evidence="1">
    <location>
        <begin position="87"/>
        <end position="107"/>
    </location>
</feature>
<keyword evidence="1" id="KW-0472">Membrane</keyword>
<sequence length="227" mass="26742">MNKKIKLNTQKNIFKIIFSIKIAVVLTFFVIYEMLLVTHINEKGYGRWILEAALMLTITVALSCIIHFKQKIECESFDNINKLYTKFFITMLMILIFSSFGILGFLIRDKVFAAKDCVILYWGFIQLLISFLIIRFIQFKSNIDRLKNLGFNIPIEKSLKEEKKSRDKTVRMIWIITIFCYLMLVLKVGFNCWIYSIGLTILVIDIFLLVMSRVEDNDDNDTENKER</sequence>
<reference evidence="2 3" key="1">
    <citation type="submission" date="2018-08" db="EMBL/GenBank/DDBJ databases">
        <title>A genome reference for cultivated species of the human gut microbiota.</title>
        <authorList>
            <person name="Zou Y."/>
            <person name="Xue W."/>
            <person name="Luo G."/>
        </authorList>
    </citation>
    <scope>NUCLEOTIDE SEQUENCE [LARGE SCALE GENOMIC DNA]</scope>
    <source>
        <strain evidence="2 3">AF31-17AC</strain>
    </source>
</reference>
<dbReference type="EMBL" id="QRQO01000006">
    <property type="protein sequence ID" value="RHN16175.1"/>
    <property type="molecule type" value="Genomic_DNA"/>
</dbReference>
<protein>
    <submittedName>
        <fullName evidence="2">Uncharacterized protein</fullName>
    </submittedName>
</protein>
<proteinExistence type="predicted"/>
<accession>A0A415UDR5</accession>
<feature type="transmembrane region" description="Helical" evidence="1">
    <location>
        <begin position="119"/>
        <end position="137"/>
    </location>
</feature>
<feature type="transmembrane region" description="Helical" evidence="1">
    <location>
        <begin position="193"/>
        <end position="211"/>
    </location>
</feature>
<gene>
    <name evidence="2" type="ORF">DWZ29_03460</name>
</gene>
<feature type="transmembrane region" description="Helical" evidence="1">
    <location>
        <begin position="12"/>
        <end position="32"/>
    </location>
</feature>
<dbReference type="Proteomes" id="UP000283700">
    <property type="component" value="Unassembled WGS sequence"/>
</dbReference>